<proteinExistence type="predicted"/>
<evidence type="ECO:0000313" key="2">
    <source>
        <dbReference type="EMBL" id="CAK0888881.1"/>
    </source>
</evidence>
<dbReference type="EMBL" id="CAUYUJ010019144">
    <property type="protein sequence ID" value="CAK0888881.1"/>
    <property type="molecule type" value="Genomic_DNA"/>
</dbReference>
<evidence type="ECO:0000256" key="1">
    <source>
        <dbReference type="SAM" id="SignalP"/>
    </source>
</evidence>
<organism evidence="2 3">
    <name type="scientific">Prorocentrum cordatum</name>
    <dbReference type="NCBI Taxonomy" id="2364126"/>
    <lineage>
        <taxon>Eukaryota</taxon>
        <taxon>Sar</taxon>
        <taxon>Alveolata</taxon>
        <taxon>Dinophyceae</taxon>
        <taxon>Prorocentrales</taxon>
        <taxon>Prorocentraceae</taxon>
        <taxon>Prorocentrum</taxon>
    </lineage>
</organism>
<sequence>MRHCGPPHAPPPPPLFLLVSQIMFAGAHSVAPRGCQPCSPPQMKVSDGKVQFWARTSLPAPDTWERCWHAETDLPSSFVDDRPVNPFSRSVPVLGMKPAKEPGDRFELNLSPTEQVRFSVENRSRLRSILLEDRGGGSGGGGGHDVVVTVTKWATAPLGKGTFDPASLGCADLHVPGREVNRWLERWALLRVFLPGPPSGGKDPDPARLLQGASGAKELPELYAV</sequence>
<gene>
    <name evidence="2" type="ORF">PCOR1329_LOCUS69581</name>
</gene>
<dbReference type="Proteomes" id="UP001189429">
    <property type="component" value="Unassembled WGS sequence"/>
</dbReference>
<evidence type="ECO:0000313" key="3">
    <source>
        <dbReference type="Proteomes" id="UP001189429"/>
    </source>
</evidence>
<reference evidence="2" key="1">
    <citation type="submission" date="2023-10" db="EMBL/GenBank/DDBJ databases">
        <authorList>
            <person name="Chen Y."/>
            <person name="Shah S."/>
            <person name="Dougan E. K."/>
            <person name="Thang M."/>
            <person name="Chan C."/>
        </authorList>
    </citation>
    <scope>NUCLEOTIDE SEQUENCE [LARGE SCALE GENOMIC DNA]</scope>
</reference>
<feature type="chain" id="PRO_5045469925" evidence="1">
    <location>
        <begin position="30"/>
        <end position="225"/>
    </location>
</feature>
<accession>A0ABN9WU72</accession>
<keyword evidence="1" id="KW-0732">Signal</keyword>
<keyword evidence="3" id="KW-1185">Reference proteome</keyword>
<comment type="caution">
    <text evidence="2">The sequence shown here is derived from an EMBL/GenBank/DDBJ whole genome shotgun (WGS) entry which is preliminary data.</text>
</comment>
<feature type="signal peptide" evidence="1">
    <location>
        <begin position="1"/>
        <end position="29"/>
    </location>
</feature>
<protein>
    <submittedName>
        <fullName evidence="2">Uncharacterized protein</fullName>
    </submittedName>
</protein>
<name>A0ABN9WU72_9DINO</name>